<comment type="caution">
    <text evidence="2">The sequence shown here is derived from an EMBL/GenBank/DDBJ whole genome shotgun (WGS) entry which is preliminary data.</text>
</comment>
<dbReference type="InterPro" id="IPR052926">
    <property type="entry name" value="Metallo-beta-lactamase_dom"/>
</dbReference>
<proteinExistence type="predicted"/>
<dbReference type="PANTHER" id="PTHR13754:SF18">
    <property type="entry name" value="7,8-DIHYDROPTERIN-6-METHYL-4-(BETA-D-RIBOFURANOSYL)-AMINOBENZENE-5'-PHOSPHATE SYNTHASE"/>
    <property type="match status" value="1"/>
</dbReference>
<feature type="domain" description="Metallo-beta-lactamase" evidence="1">
    <location>
        <begin position="33"/>
        <end position="84"/>
    </location>
</feature>
<evidence type="ECO:0000259" key="1">
    <source>
        <dbReference type="Pfam" id="PF00753"/>
    </source>
</evidence>
<dbReference type="AlphaFoldDB" id="A0A644XXG1"/>
<dbReference type="CDD" id="cd07713">
    <property type="entry name" value="DHPS-like_MBL-fold"/>
    <property type="match status" value="1"/>
</dbReference>
<name>A0A644XXG1_9ZZZZ</name>
<dbReference type="SUPFAM" id="SSF56281">
    <property type="entry name" value="Metallo-hydrolase/oxidoreductase"/>
    <property type="match status" value="1"/>
</dbReference>
<evidence type="ECO:0000313" key="2">
    <source>
        <dbReference type="EMBL" id="MPM20865.1"/>
    </source>
</evidence>
<accession>A0A644XXG1</accession>
<reference evidence="2" key="1">
    <citation type="submission" date="2019-08" db="EMBL/GenBank/DDBJ databases">
        <authorList>
            <person name="Kucharzyk K."/>
            <person name="Murdoch R.W."/>
            <person name="Higgins S."/>
            <person name="Loffler F."/>
        </authorList>
    </citation>
    <scope>NUCLEOTIDE SEQUENCE</scope>
</reference>
<dbReference type="PANTHER" id="PTHR13754">
    <property type="entry name" value="METALLO-BETA-LACTAMASE SUPERFAMILY PROTEIN"/>
    <property type="match status" value="1"/>
</dbReference>
<organism evidence="2">
    <name type="scientific">bioreactor metagenome</name>
    <dbReference type="NCBI Taxonomy" id="1076179"/>
    <lineage>
        <taxon>unclassified sequences</taxon>
        <taxon>metagenomes</taxon>
        <taxon>ecological metagenomes</taxon>
    </lineage>
</organism>
<dbReference type="InterPro" id="IPR001279">
    <property type="entry name" value="Metallo-B-lactamas"/>
</dbReference>
<dbReference type="InterPro" id="IPR036866">
    <property type="entry name" value="RibonucZ/Hydroxyglut_hydro"/>
</dbReference>
<gene>
    <name evidence="2" type="ORF">SDC9_67303</name>
</gene>
<dbReference type="EMBL" id="VSSQ01003472">
    <property type="protein sequence ID" value="MPM20865.1"/>
    <property type="molecule type" value="Genomic_DNA"/>
</dbReference>
<dbReference type="InterPro" id="IPR041712">
    <property type="entry name" value="DHPS-like_MBL-fold"/>
</dbReference>
<protein>
    <recommendedName>
        <fullName evidence="1">Metallo-beta-lactamase domain-containing protein</fullName>
    </recommendedName>
</protein>
<dbReference type="Gene3D" id="3.60.15.10">
    <property type="entry name" value="Ribonuclease Z/Hydroxyacylglutathione hydrolase-like"/>
    <property type="match status" value="1"/>
</dbReference>
<dbReference type="Pfam" id="PF00753">
    <property type="entry name" value="Lactamase_B"/>
    <property type="match status" value="1"/>
</dbReference>
<dbReference type="GO" id="GO:0016740">
    <property type="term" value="F:transferase activity"/>
    <property type="evidence" value="ECO:0007669"/>
    <property type="project" value="TreeGrafter"/>
</dbReference>
<sequence length="273" mass="29919">MLDLTILTDNNTIIDRYYLGEPGLSFWLECGCKKFLFDTGYSDVFIRNAALMGIDLTRMDGLIYSHGHNDHTWGTHSLVALFDRLAVERRPLLVAHPLAFENKVHGRLTIGAMMGAEALGNYFELALSAEPRELAPRLWWLGEIPAAVTPRRAVGKIKDSRGERGDYCLDDSALVYAGEDGLVIITGCSHSGICNIIERARDVTGERRVADVVGGFHLLSCSGGEMAEISAYMKTAGVTRLHPCHCTDFAAKAALARDFSVAEGGVGLRLNYR</sequence>